<comment type="caution">
    <text evidence="2">The sequence shown here is derived from an EMBL/GenBank/DDBJ whole genome shotgun (WGS) entry which is preliminary data.</text>
</comment>
<dbReference type="EMBL" id="ML978131">
    <property type="protein sequence ID" value="KAF2095653.1"/>
    <property type="molecule type" value="Genomic_DNA"/>
</dbReference>
<evidence type="ECO:0000313" key="3">
    <source>
        <dbReference type="Proteomes" id="UP000799772"/>
    </source>
</evidence>
<feature type="region of interest" description="Disordered" evidence="1">
    <location>
        <begin position="1"/>
        <end position="64"/>
    </location>
</feature>
<protein>
    <submittedName>
        <fullName evidence="2">Uncharacterized protein</fullName>
    </submittedName>
</protein>
<name>A0A9P4M3F0_9PEZI</name>
<organism evidence="2 3">
    <name type="scientific">Rhizodiscina lignyota</name>
    <dbReference type="NCBI Taxonomy" id="1504668"/>
    <lineage>
        <taxon>Eukaryota</taxon>
        <taxon>Fungi</taxon>
        <taxon>Dikarya</taxon>
        <taxon>Ascomycota</taxon>
        <taxon>Pezizomycotina</taxon>
        <taxon>Dothideomycetes</taxon>
        <taxon>Pleosporomycetidae</taxon>
        <taxon>Aulographales</taxon>
        <taxon>Rhizodiscinaceae</taxon>
        <taxon>Rhizodiscina</taxon>
    </lineage>
</organism>
<evidence type="ECO:0000256" key="1">
    <source>
        <dbReference type="SAM" id="MobiDB-lite"/>
    </source>
</evidence>
<accession>A0A9P4M3F0</accession>
<keyword evidence="3" id="KW-1185">Reference proteome</keyword>
<reference evidence="2" key="1">
    <citation type="journal article" date="2020" name="Stud. Mycol.">
        <title>101 Dothideomycetes genomes: a test case for predicting lifestyles and emergence of pathogens.</title>
        <authorList>
            <person name="Haridas S."/>
            <person name="Albert R."/>
            <person name="Binder M."/>
            <person name="Bloem J."/>
            <person name="Labutti K."/>
            <person name="Salamov A."/>
            <person name="Andreopoulos B."/>
            <person name="Baker S."/>
            <person name="Barry K."/>
            <person name="Bills G."/>
            <person name="Bluhm B."/>
            <person name="Cannon C."/>
            <person name="Castanera R."/>
            <person name="Culley D."/>
            <person name="Daum C."/>
            <person name="Ezra D."/>
            <person name="Gonzalez J."/>
            <person name="Henrissat B."/>
            <person name="Kuo A."/>
            <person name="Liang C."/>
            <person name="Lipzen A."/>
            <person name="Lutzoni F."/>
            <person name="Magnuson J."/>
            <person name="Mondo S."/>
            <person name="Nolan M."/>
            <person name="Ohm R."/>
            <person name="Pangilinan J."/>
            <person name="Park H.-J."/>
            <person name="Ramirez L."/>
            <person name="Alfaro M."/>
            <person name="Sun H."/>
            <person name="Tritt A."/>
            <person name="Yoshinaga Y."/>
            <person name="Zwiers L.-H."/>
            <person name="Turgeon B."/>
            <person name="Goodwin S."/>
            <person name="Spatafora J."/>
            <person name="Crous P."/>
            <person name="Grigoriev I."/>
        </authorList>
    </citation>
    <scope>NUCLEOTIDE SEQUENCE</scope>
    <source>
        <strain evidence="2">CBS 133067</strain>
    </source>
</reference>
<proteinExistence type="predicted"/>
<sequence length="463" mass="52291">MDRSLHNSHSSIPAHACVPGPPENDIGAEQGPHLDQTSLVGGSGLQSNRPTPNSPSDGKHPPARSERFLSAYLNVHPRQLLVYLDALHQHMCYLSGHAHEWVEYMPTLDSEVRSQFPGLQNRALRRHWRDTLHRDATKTIFNVLFACEHIKAVADAVWNVLKAPFDERSEALRHVQLVLDEEIDIDHIGGAPFNINDLLAVDVQSNDDSVPRAVRWDHLLSKAFSLISSQPFRDLNSSPAARARLLAQLNEAPNIPIDLDTYVVQLRPIGWTIAHDALLVEFAVTHDLPGTWQGQFLCRRNQKFPKSWLCQRLRTLDFAKFDPPPGWNGGHVSALLEVYEKIVADSYNRIFKGGARMPVDIGAAEICPEPNTFYESVRSEFGWTGQRFVHDGYKIEKDLSCGEHSATTLRPPRGGVVRVSVLWLSWWMMTYIGAVRVSSNMKPSRTSWETLCDAWEDRMDILR</sequence>
<gene>
    <name evidence="2" type="ORF">NA57DRAFT_59639</name>
</gene>
<feature type="compositionally biased region" description="Polar residues" evidence="1">
    <location>
        <begin position="35"/>
        <end position="56"/>
    </location>
</feature>
<dbReference type="Proteomes" id="UP000799772">
    <property type="component" value="Unassembled WGS sequence"/>
</dbReference>
<evidence type="ECO:0000313" key="2">
    <source>
        <dbReference type="EMBL" id="KAF2095653.1"/>
    </source>
</evidence>
<dbReference type="AlphaFoldDB" id="A0A9P4M3F0"/>